<reference evidence="4 5" key="1">
    <citation type="submission" date="2008-12" db="EMBL/GenBank/DDBJ databases">
        <authorList>
            <person name="Fulton L."/>
            <person name="Clifton S."/>
            <person name="Fulton B."/>
            <person name="Xu J."/>
            <person name="Minx P."/>
            <person name="Pepin K.H."/>
            <person name="Johnson M."/>
            <person name="Bhonagiri V."/>
            <person name="Nash W.E."/>
            <person name="Mardis E.R."/>
            <person name="Wilson R.K."/>
        </authorList>
    </citation>
    <scope>NUCLEOTIDE SEQUENCE [LARGE SCALE GENOMIC DNA]</scope>
    <source>
        <strain evidence="4 5">DSM 12042</strain>
    </source>
</reference>
<keyword evidence="2" id="KW-1133">Transmembrane helix</keyword>
<feature type="transmembrane region" description="Helical" evidence="2">
    <location>
        <begin position="12"/>
        <end position="34"/>
    </location>
</feature>
<comment type="similarity">
    <text evidence="1">Belongs to the bacterial sugar transferase family.</text>
</comment>
<dbReference type="EMBL" id="ACCF01000204">
    <property type="protein sequence ID" value="EEF66565.1"/>
    <property type="molecule type" value="Genomic_DNA"/>
</dbReference>
<dbReference type="OrthoDB" id="9808602at2"/>
<gene>
    <name evidence="4" type="ORF">HOLDEFILI_03244</name>
</gene>
<feature type="domain" description="Bacterial sugar transferase" evidence="3">
    <location>
        <begin position="251"/>
        <end position="432"/>
    </location>
</feature>
<dbReference type="Proteomes" id="UP000005950">
    <property type="component" value="Unassembled WGS sequence"/>
</dbReference>
<protein>
    <submittedName>
        <fullName evidence="4">Exopolysaccharide biosynthesis polyprenyl glycosylphosphotransferase</fullName>
    </submittedName>
</protein>
<dbReference type="GO" id="GO:0016780">
    <property type="term" value="F:phosphotransferase activity, for other substituted phosphate groups"/>
    <property type="evidence" value="ECO:0007669"/>
    <property type="project" value="TreeGrafter"/>
</dbReference>
<feature type="transmembrane region" description="Helical" evidence="2">
    <location>
        <begin position="106"/>
        <end position="126"/>
    </location>
</feature>
<dbReference type="STRING" id="545696.HOLDEFILI_03244"/>
<dbReference type="PANTHER" id="PTHR30576">
    <property type="entry name" value="COLANIC BIOSYNTHESIS UDP-GLUCOSE LIPID CARRIER TRANSFERASE"/>
    <property type="match status" value="1"/>
</dbReference>
<accession>B9YBN7</accession>
<feature type="transmembrane region" description="Helical" evidence="2">
    <location>
        <begin position="46"/>
        <end position="65"/>
    </location>
</feature>
<dbReference type="RefSeq" id="WP_006060409.1">
    <property type="nucleotide sequence ID" value="NZ_GG657561.1"/>
</dbReference>
<feature type="transmembrane region" description="Helical" evidence="2">
    <location>
        <begin position="256"/>
        <end position="277"/>
    </location>
</feature>
<dbReference type="eggNOG" id="COG2148">
    <property type="taxonomic scope" value="Bacteria"/>
</dbReference>
<name>B9YBN7_9FIRM</name>
<dbReference type="Pfam" id="PF02397">
    <property type="entry name" value="Bac_transf"/>
    <property type="match status" value="1"/>
</dbReference>
<dbReference type="HOGENOM" id="CLU_024920_0_0_9"/>
<evidence type="ECO:0000313" key="5">
    <source>
        <dbReference type="Proteomes" id="UP000005950"/>
    </source>
</evidence>
<organism evidence="4 5">
    <name type="scientific">Holdemania filiformis DSM 12042</name>
    <dbReference type="NCBI Taxonomy" id="545696"/>
    <lineage>
        <taxon>Bacteria</taxon>
        <taxon>Bacillati</taxon>
        <taxon>Bacillota</taxon>
        <taxon>Erysipelotrichia</taxon>
        <taxon>Erysipelotrichales</taxon>
        <taxon>Erysipelotrichaceae</taxon>
        <taxon>Holdemania</taxon>
    </lineage>
</organism>
<dbReference type="InterPro" id="IPR003362">
    <property type="entry name" value="Bact_transf"/>
</dbReference>
<evidence type="ECO:0000256" key="1">
    <source>
        <dbReference type="ARBA" id="ARBA00006464"/>
    </source>
</evidence>
<keyword evidence="4" id="KW-0808">Transferase</keyword>
<feature type="transmembrane region" description="Helical" evidence="2">
    <location>
        <begin position="77"/>
        <end position="100"/>
    </location>
</feature>
<comment type="caution">
    <text evidence="4">The sequence shown here is derived from an EMBL/GenBank/DDBJ whole genome shotgun (WGS) entry which is preliminary data.</text>
</comment>
<evidence type="ECO:0000256" key="2">
    <source>
        <dbReference type="SAM" id="Phobius"/>
    </source>
</evidence>
<proteinExistence type="inferred from homology"/>
<evidence type="ECO:0000313" key="4">
    <source>
        <dbReference type="EMBL" id="EEF66565.1"/>
    </source>
</evidence>
<reference evidence="4 5" key="2">
    <citation type="submission" date="2009-02" db="EMBL/GenBank/DDBJ databases">
        <title>Draft genome sequence of Holdemania filiformis DSM 12042.</title>
        <authorList>
            <person name="Sudarsanam P."/>
            <person name="Ley R."/>
            <person name="Guruge J."/>
            <person name="Turnbaugh P.J."/>
            <person name="Mahowald M."/>
            <person name="Liep D."/>
            <person name="Gordon J."/>
        </authorList>
    </citation>
    <scope>NUCLEOTIDE SEQUENCE [LARGE SCALE GENOMIC DNA]</scope>
    <source>
        <strain evidence="4 5">DSM 12042</strain>
    </source>
</reference>
<dbReference type="PANTHER" id="PTHR30576:SF0">
    <property type="entry name" value="UNDECAPRENYL-PHOSPHATE N-ACETYLGALACTOSAMINYL 1-PHOSPHATE TRANSFERASE-RELATED"/>
    <property type="match status" value="1"/>
</dbReference>
<evidence type="ECO:0000259" key="3">
    <source>
        <dbReference type="Pfam" id="PF02397"/>
    </source>
</evidence>
<dbReference type="AlphaFoldDB" id="B9YBN7"/>
<keyword evidence="2" id="KW-0812">Transmembrane</keyword>
<sequence length="456" mass="52023">MAKFKQDLLLQFVKIMNVVMVTIPFVINWLAYYADGITSKYYIKNLLLIILIFTILFVILGKVYDSFTISTQRISELVYSQIITILFCDFIMFIIILLISNQLYNILPMIVMFIEQVLMAILWAYFVHQWYFRTFPPKTTAIIYQQCNKVGNLIHDYGLSKRYDVKRVINVSECIQDLAALSGIQVVFLDEIQEPARNKILKYCVSKGINVYVMPFTEDVIMCGAASFPMFHSAMFRVGRYKPSVEYLIVKRVMDILLSVIGIVLTSPIMLGTAIAIKFTDGGPIFYKQTRLTKDAKVFSILKFRSMRVDAEKDGIARLSTGDKDNRVTKVGRIIRKCRIDELPQLFNILQGTLTLCGPRPERPEIAEQYCKENPDFALRLQVKAGLTGYAQVYGKYNTSPKDKLMMDLLYIAHPSIIKDIKLILATVKILFIPESTEGVSEGQITATQSISEIGK</sequence>
<keyword evidence="2" id="KW-0472">Membrane</keyword>